<proteinExistence type="predicted"/>
<accession>A0A0D6B273</accession>
<dbReference type="NCBIfam" id="TIGR01725">
    <property type="entry name" value="phge_HK97_gp10"/>
    <property type="match status" value="1"/>
</dbReference>
<dbReference type="EMBL" id="AP014800">
    <property type="protein sequence ID" value="BAQ69182.1"/>
    <property type="molecule type" value="Genomic_DNA"/>
</dbReference>
<evidence type="ECO:0000313" key="2">
    <source>
        <dbReference type="Proteomes" id="UP000064912"/>
    </source>
</evidence>
<dbReference type="Proteomes" id="UP000064912">
    <property type="component" value="Chromosome"/>
</dbReference>
<dbReference type="AlphaFoldDB" id="A0A0D6B273"/>
<dbReference type="Pfam" id="PF04883">
    <property type="entry name" value="HK97-gp10_like"/>
    <property type="match status" value="1"/>
</dbReference>
<dbReference type="eggNOG" id="ENOG5032WQE">
    <property type="taxonomic scope" value="Bacteria"/>
</dbReference>
<dbReference type="InterPro" id="IPR010064">
    <property type="entry name" value="HK97-gp10_tail"/>
</dbReference>
<organism evidence="1 2">
    <name type="scientific">Rhodovulum sulfidophilum</name>
    <name type="common">Rhodobacter sulfidophilus</name>
    <dbReference type="NCBI Taxonomy" id="35806"/>
    <lineage>
        <taxon>Bacteria</taxon>
        <taxon>Pseudomonadati</taxon>
        <taxon>Pseudomonadota</taxon>
        <taxon>Alphaproteobacteria</taxon>
        <taxon>Rhodobacterales</taxon>
        <taxon>Paracoccaceae</taxon>
        <taxon>Rhodovulum</taxon>
    </lineage>
</organism>
<name>A0A0D6B273_RHOSU</name>
<sequence length="169" mass="18042">MSKQPVSVDGLADLEKMMVEHLPKSTGRGVLRRVGKAALGIFVERARDLAPRASGDLAESLAVSTRLDPKQRRDHRKLVRDDKAAVEIFGGAAALPHAHLVEFGSVERHLESGGSTGTMPAQPFMRPAWDATREAVLAGIAKGLGHEIAKTVARRAKRLAARRAQGGGS</sequence>
<gene>
    <name evidence="1" type="ORF">NHU_02027</name>
</gene>
<reference evidence="1 2" key="1">
    <citation type="submission" date="2015-02" db="EMBL/GenBank/DDBJ databases">
        <title>Genome sequene of Rhodovulum sulfidophilum DSM 2351.</title>
        <authorList>
            <person name="Nagao N."/>
        </authorList>
    </citation>
    <scope>NUCLEOTIDE SEQUENCE [LARGE SCALE GENOMIC DNA]</scope>
    <source>
        <strain evidence="1 2">DSM 2351</strain>
    </source>
</reference>
<dbReference type="PATRIC" id="fig|35806.4.peg.2088"/>
<dbReference type="KEGG" id="rsu:NHU_02027"/>
<evidence type="ECO:0000313" key="1">
    <source>
        <dbReference type="EMBL" id="BAQ69182.1"/>
    </source>
</evidence>
<protein>
    <submittedName>
        <fullName evidence="1">Phage protein, HK97 gp10 family</fullName>
    </submittedName>
</protein>